<organism evidence="1 2">
    <name type="scientific">Komagataeibacter saccharivorans</name>
    <dbReference type="NCBI Taxonomy" id="265959"/>
    <lineage>
        <taxon>Bacteria</taxon>
        <taxon>Pseudomonadati</taxon>
        <taxon>Pseudomonadota</taxon>
        <taxon>Alphaproteobacteria</taxon>
        <taxon>Acetobacterales</taxon>
        <taxon>Acetobacteraceae</taxon>
        <taxon>Komagataeibacter</taxon>
    </lineage>
</organism>
<dbReference type="EMBL" id="CP023037">
    <property type="protein sequence ID" value="AXY23824.1"/>
    <property type="molecule type" value="Genomic_DNA"/>
</dbReference>
<dbReference type="Pfam" id="PF05401">
    <property type="entry name" value="NodS"/>
    <property type="match status" value="1"/>
</dbReference>
<dbReference type="InterPro" id="IPR008715">
    <property type="entry name" value="SAM-MeTfrase_NodS-like"/>
</dbReference>
<name>A0A347WG31_9PROT</name>
<gene>
    <name evidence="1" type="ORF">CD178_03080</name>
</gene>
<keyword evidence="2" id="KW-1185">Reference proteome</keyword>
<dbReference type="KEGG" id="ksc:CD178_03080"/>
<proteinExistence type="predicted"/>
<keyword evidence="1" id="KW-0614">Plasmid</keyword>
<dbReference type="GO" id="GO:0008757">
    <property type="term" value="F:S-adenosylmethionine-dependent methyltransferase activity"/>
    <property type="evidence" value="ECO:0007669"/>
    <property type="project" value="InterPro"/>
</dbReference>
<protein>
    <submittedName>
        <fullName evidence="1">Uncharacterized protein</fullName>
    </submittedName>
</protein>
<evidence type="ECO:0000313" key="1">
    <source>
        <dbReference type="EMBL" id="AXY23824.1"/>
    </source>
</evidence>
<dbReference type="AlphaFoldDB" id="A0A347WG31"/>
<dbReference type="RefSeq" id="WP_254058045.1">
    <property type="nucleotide sequence ID" value="NZ_CP023037.1"/>
</dbReference>
<accession>A0A347WG31</accession>
<evidence type="ECO:0000313" key="2">
    <source>
        <dbReference type="Proteomes" id="UP000264120"/>
    </source>
</evidence>
<dbReference type="GO" id="GO:0009312">
    <property type="term" value="P:oligosaccharide biosynthetic process"/>
    <property type="evidence" value="ECO:0007669"/>
    <property type="project" value="InterPro"/>
</dbReference>
<dbReference type="Proteomes" id="UP000264120">
    <property type="component" value="Plasmid unnamed1"/>
</dbReference>
<sequence length="204" mass="22798">MTSWSRDVFERIYRHHPDPWGLATRVYEREKYRQTLRLVAGRHFHHALELGCGIGMMTAQLARQCDRLVAVDVSETALVQARRRCAGLAGVSFHRGQLPHMFPPLARHGSDLIVISELLYFLSPADISQLAAQCLYVRRHGAPIILVNWTGPTDTPCDGNTAAGHFINCCLNDGLLVTHARQYPQYRIDVLSDATSRPGVKLSG</sequence>
<reference evidence="1 2" key="1">
    <citation type="submission" date="2017-08" db="EMBL/GenBank/DDBJ databases">
        <title>Complete genome sequence of Gluconacetobacter saccharivorans CV1 isolated from Fermented Vinegar.</title>
        <authorList>
            <person name="Kim S.-Y."/>
        </authorList>
    </citation>
    <scope>NUCLEOTIDE SEQUENCE [LARGE SCALE GENOMIC DNA]</scope>
    <source>
        <strain evidence="1 2">CV1</strain>
        <plasmid evidence="1 2">unnamed1</plasmid>
    </source>
</reference>
<dbReference type="Gene3D" id="3.40.50.150">
    <property type="entry name" value="Vaccinia Virus protein VP39"/>
    <property type="match status" value="1"/>
</dbReference>
<dbReference type="SUPFAM" id="SSF53335">
    <property type="entry name" value="S-adenosyl-L-methionine-dependent methyltransferases"/>
    <property type="match status" value="1"/>
</dbReference>
<dbReference type="InterPro" id="IPR029063">
    <property type="entry name" value="SAM-dependent_MTases_sf"/>
</dbReference>
<dbReference type="CDD" id="cd02440">
    <property type="entry name" value="AdoMet_MTases"/>
    <property type="match status" value="1"/>
</dbReference>
<geneLocation type="plasmid" evidence="1 2">
    <name>unnamed1</name>
</geneLocation>